<proteinExistence type="predicted"/>
<feature type="transmembrane region" description="Helical" evidence="1">
    <location>
        <begin position="98"/>
        <end position="119"/>
    </location>
</feature>
<feature type="transmembrane region" description="Helical" evidence="1">
    <location>
        <begin position="34"/>
        <end position="54"/>
    </location>
</feature>
<sequence length="170" mass="18251">MNTPVNFTAASDEAPLPEALRLLLEQELSPGARLAYVGLLLLALAGGVTVASLWLTEPSLPMRTQVAFAALLTIELSWCGFAIWALRHRRVLYARHRLVSARMATLFCAAFSAGAFVLAASGGGLSAFLAGALGLIMLAVALALLVRAHRYYDGLQRRRSELQRALDECG</sequence>
<gene>
    <name evidence="2" type="ORF">MOV92_24050</name>
</gene>
<evidence type="ECO:0000256" key="1">
    <source>
        <dbReference type="SAM" id="Phobius"/>
    </source>
</evidence>
<dbReference type="RefSeq" id="WP_057944969.1">
    <property type="nucleotide sequence ID" value="NZ_CP011131.1"/>
</dbReference>
<protein>
    <recommendedName>
        <fullName evidence="4">Transmembrane protein</fullName>
    </recommendedName>
</protein>
<keyword evidence="3" id="KW-1185">Reference proteome</keyword>
<dbReference type="EMBL" id="CP093547">
    <property type="protein sequence ID" value="UNP29497.1"/>
    <property type="molecule type" value="Genomic_DNA"/>
</dbReference>
<evidence type="ECO:0000313" key="2">
    <source>
        <dbReference type="EMBL" id="UNP29497.1"/>
    </source>
</evidence>
<organism evidence="2 3">
    <name type="scientific">Lysobacter gummosus</name>
    <dbReference type="NCBI Taxonomy" id="262324"/>
    <lineage>
        <taxon>Bacteria</taxon>
        <taxon>Pseudomonadati</taxon>
        <taxon>Pseudomonadota</taxon>
        <taxon>Gammaproteobacteria</taxon>
        <taxon>Lysobacterales</taxon>
        <taxon>Lysobacteraceae</taxon>
        <taxon>Lysobacter</taxon>
    </lineage>
</organism>
<feature type="transmembrane region" description="Helical" evidence="1">
    <location>
        <begin position="66"/>
        <end position="86"/>
    </location>
</feature>
<keyword evidence="1" id="KW-0812">Transmembrane</keyword>
<feature type="transmembrane region" description="Helical" evidence="1">
    <location>
        <begin position="125"/>
        <end position="148"/>
    </location>
</feature>
<evidence type="ECO:0008006" key="4">
    <source>
        <dbReference type="Google" id="ProtNLM"/>
    </source>
</evidence>
<keyword evidence="1" id="KW-1133">Transmembrane helix</keyword>
<reference evidence="2 3" key="1">
    <citation type="submission" date="2022-03" db="EMBL/GenBank/DDBJ databases">
        <title>Complete genome sequence of Lysobacter capsici VKM B-2533 and Lysobacter gummosus 10.1.1, promising sources of lytic agents.</title>
        <authorList>
            <person name="Tarlachkov S.V."/>
            <person name="Kudryakova I.V."/>
            <person name="Afoshin A.S."/>
            <person name="Leontyevskaya E.A."/>
            <person name="Leontyevskaya N.V."/>
        </authorList>
    </citation>
    <scope>NUCLEOTIDE SEQUENCE [LARGE SCALE GENOMIC DNA]</scope>
    <source>
        <strain evidence="2 3">10.1.1</strain>
    </source>
</reference>
<name>A0ABY3XDG4_9GAMM</name>
<accession>A0ABY3XDG4</accession>
<evidence type="ECO:0000313" key="3">
    <source>
        <dbReference type="Proteomes" id="UP000829194"/>
    </source>
</evidence>
<dbReference type="Proteomes" id="UP000829194">
    <property type="component" value="Chromosome"/>
</dbReference>
<keyword evidence="1" id="KW-0472">Membrane</keyword>